<keyword evidence="3" id="KW-1185">Reference proteome</keyword>
<dbReference type="AlphaFoldDB" id="A0A1I2ND05"/>
<reference evidence="2 3" key="1">
    <citation type="submission" date="2016-10" db="EMBL/GenBank/DDBJ databases">
        <authorList>
            <person name="de Groot N.N."/>
        </authorList>
    </citation>
    <scope>NUCLEOTIDE SEQUENCE [LARGE SCALE GENOMIC DNA]</scope>
    <source>
        <strain evidence="2 3">NLAE-zl-G419</strain>
    </source>
</reference>
<dbReference type="InterPro" id="IPR001173">
    <property type="entry name" value="Glyco_trans_2-like"/>
</dbReference>
<proteinExistence type="predicted"/>
<dbReference type="CDD" id="cd00761">
    <property type="entry name" value="Glyco_tranf_GTA_type"/>
    <property type="match status" value="1"/>
</dbReference>
<evidence type="ECO:0000259" key="1">
    <source>
        <dbReference type="Pfam" id="PF00535"/>
    </source>
</evidence>
<dbReference type="RefSeq" id="WP_074845960.1">
    <property type="nucleotide sequence ID" value="NZ_CABMJC010000010.1"/>
</dbReference>
<dbReference type="OrthoDB" id="9785185at2"/>
<evidence type="ECO:0000313" key="2">
    <source>
        <dbReference type="EMBL" id="SFF99597.1"/>
    </source>
</evidence>
<evidence type="ECO:0000313" key="3">
    <source>
        <dbReference type="Proteomes" id="UP000182135"/>
    </source>
</evidence>
<dbReference type="PANTHER" id="PTHR22916:SF3">
    <property type="entry name" value="UDP-GLCNAC:BETAGAL BETA-1,3-N-ACETYLGLUCOSAMINYLTRANSFERASE-LIKE PROTEIN 1"/>
    <property type="match status" value="1"/>
</dbReference>
<gene>
    <name evidence="2" type="ORF">SAMN04487885_11952</name>
</gene>
<dbReference type="InterPro" id="IPR029044">
    <property type="entry name" value="Nucleotide-diphossugar_trans"/>
</dbReference>
<accession>A0A1I2ND05</accession>
<dbReference type="GO" id="GO:0016758">
    <property type="term" value="F:hexosyltransferase activity"/>
    <property type="evidence" value="ECO:0007669"/>
    <property type="project" value="UniProtKB-ARBA"/>
</dbReference>
<name>A0A1I2ND05_9CLOT</name>
<keyword evidence="2" id="KW-0808">Transferase</keyword>
<protein>
    <submittedName>
        <fullName evidence="2">Glycosyltransferase involved in cell wall bisynthesis</fullName>
    </submittedName>
</protein>
<dbReference type="STRING" id="1529.SAMN04487885_11952"/>
<dbReference type="EMBL" id="FOOE01000019">
    <property type="protein sequence ID" value="SFF99597.1"/>
    <property type="molecule type" value="Genomic_DNA"/>
</dbReference>
<dbReference type="Pfam" id="PF00535">
    <property type="entry name" value="Glycos_transf_2"/>
    <property type="match status" value="1"/>
</dbReference>
<dbReference type="Gene3D" id="3.90.550.10">
    <property type="entry name" value="Spore Coat Polysaccharide Biosynthesis Protein SpsA, Chain A"/>
    <property type="match status" value="1"/>
</dbReference>
<sequence>MSEKLGKNKVSVVIPMYNSEDTIIRTLESVRKQTAFNMILEILVINDGSTDKSFDIVKEYADKNKDVPIRLIDKPNGGVSTARNKGMKEAKGEFIALLDSDDEWLPEKIEVQMKTIKEHPEIDFLGGDANGKSLSIFGRKIDTLYKANVKDLCLKTFPLTPAALFRKEIVDEIGYFDENQQFAEDIQYFYKICNNYNYYHLPVQVVQCGCGKPSFGFSGLSSNLKGMHEGTIKNIKELREESIISTGFYIFLRVFYWMKYIRRIIITKLR</sequence>
<dbReference type="SUPFAM" id="SSF53448">
    <property type="entry name" value="Nucleotide-diphospho-sugar transferases"/>
    <property type="match status" value="1"/>
</dbReference>
<dbReference type="eggNOG" id="COG1215">
    <property type="taxonomic scope" value="Bacteria"/>
</dbReference>
<dbReference type="Proteomes" id="UP000182135">
    <property type="component" value="Unassembled WGS sequence"/>
</dbReference>
<feature type="domain" description="Glycosyltransferase 2-like" evidence="1">
    <location>
        <begin position="11"/>
        <end position="173"/>
    </location>
</feature>
<organism evidence="2 3">
    <name type="scientific">Clostridium cadaveris</name>
    <dbReference type="NCBI Taxonomy" id="1529"/>
    <lineage>
        <taxon>Bacteria</taxon>
        <taxon>Bacillati</taxon>
        <taxon>Bacillota</taxon>
        <taxon>Clostridia</taxon>
        <taxon>Eubacteriales</taxon>
        <taxon>Clostridiaceae</taxon>
        <taxon>Clostridium</taxon>
    </lineage>
</organism>
<dbReference type="PANTHER" id="PTHR22916">
    <property type="entry name" value="GLYCOSYLTRANSFERASE"/>
    <property type="match status" value="1"/>
</dbReference>